<evidence type="ECO:0000313" key="2">
    <source>
        <dbReference type="EMBL" id="SEI59263.1"/>
    </source>
</evidence>
<dbReference type="PANTHER" id="PTHR37299">
    <property type="entry name" value="TRANSCRIPTIONAL REGULATOR-RELATED"/>
    <property type="match status" value="1"/>
</dbReference>
<dbReference type="Proteomes" id="UP000199532">
    <property type="component" value="Unassembled WGS sequence"/>
</dbReference>
<dbReference type="STRING" id="408657.SAMN04487995_1535"/>
<feature type="domain" description="HTH LytTR-type" evidence="1">
    <location>
        <begin position="25"/>
        <end position="122"/>
    </location>
</feature>
<dbReference type="InterPro" id="IPR007492">
    <property type="entry name" value="LytTR_DNA-bd_dom"/>
</dbReference>
<proteinExistence type="predicted"/>
<protein>
    <submittedName>
        <fullName evidence="2">LytTr DNA-binding domain-containing protein</fullName>
    </submittedName>
</protein>
<dbReference type="SMART" id="SM00850">
    <property type="entry name" value="LytTR"/>
    <property type="match status" value="1"/>
</dbReference>
<dbReference type="GO" id="GO:0003677">
    <property type="term" value="F:DNA binding"/>
    <property type="evidence" value="ECO:0007669"/>
    <property type="project" value="UniProtKB-KW"/>
</dbReference>
<dbReference type="AlphaFoldDB" id="A0A1H6RU34"/>
<reference evidence="2 3" key="1">
    <citation type="submission" date="2016-10" db="EMBL/GenBank/DDBJ databases">
        <authorList>
            <person name="de Groot N.N."/>
        </authorList>
    </citation>
    <scope>NUCLEOTIDE SEQUENCE [LARGE SCALE GENOMIC DNA]</scope>
    <source>
        <strain evidence="2 3">DSM 19938</strain>
    </source>
</reference>
<keyword evidence="2" id="KW-0238">DNA-binding</keyword>
<evidence type="ECO:0000313" key="3">
    <source>
        <dbReference type="Proteomes" id="UP000199532"/>
    </source>
</evidence>
<organism evidence="2 3">
    <name type="scientific">Dyadobacter koreensis</name>
    <dbReference type="NCBI Taxonomy" id="408657"/>
    <lineage>
        <taxon>Bacteria</taxon>
        <taxon>Pseudomonadati</taxon>
        <taxon>Bacteroidota</taxon>
        <taxon>Cytophagia</taxon>
        <taxon>Cytophagales</taxon>
        <taxon>Spirosomataceae</taxon>
        <taxon>Dyadobacter</taxon>
    </lineage>
</organism>
<keyword evidence="3" id="KW-1185">Reference proteome</keyword>
<dbReference type="Pfam" id="PF04397">
    <property type="entry name" value="LytTR"/>
    <property type="match status" value="1"/>
</dbReference>
<evidence type="ECO:0000259" key="1">
    <source>
        <dbReference type="PROSITE" id="PS50930"/>
    </source>
</evidence>
<dbReference type="RefSeq" id="WP_229209517.1">
    <property type="nucleotide sequence ID" value="NZ_FNXY01000002.1"/>
</dbReference>
<dbReference type="GO" id="GO:0000156">
    <property type="term" value="F:phosphorelay response regulator activity"/>
    <property type="evidence" value="ECO:0007669"/>
    <property type="project" value="InterPro"/>
</dbReference>
<dbReference type="InterPro" id="IPR046947">
    <property type="entry name" value="LytR-like"/>
</dbReference>
<name>A0A1H6RU34_9BACT</name>
<gene>
    <name evidence="2" type="ORF">SAMN04487995_1535</name>
</gene>
<dbReference type="EMBL" id="FNXY01000002">
    <property type="protein sequence ID" value="SEI59263.1"/>
    <property type="molecule type" value="Genomic_DNA"/>
</dbReference>
<accession>A0A1H6RU34</accession>
<dbReference type="Gene3D" id="2.40.50.1020">
    <property type="entry name" value="LytTr DNA-binding domain"/>
    <property type="match status" value="1"/>
</dbReference>
<dbReference type="PANTHER" id="PTHR37299:SF1">
    <property type="entry name" value="STAGE 0 SPORULATION PROTEIN A HOMOLOG"/>
    <property type="match status" value="1"/>
</dbReference>
<dbReference type="PROSITE" id="PS50930">
    <property type="entry name" value="HTH_LYTTR"/>
    <property type="match status" value="1"/>
</dbReference>
<sequence length="123" mass="13977">MKTLENSPELKRKPVSRKTDVIVHVKGGSMIVPPKTIMLLEGLGNYTIIHTDSGQRYVVSKTLKLVSQHLKKNFIRVHKAFIINSDFIISRVDDDRLLKLADGKEVSVSRRKIKETTLLLNAR</sequence>